<proteinExistence type="predicted"/>
<evidence type="ECO:0000313" key="2">
    <source>
        <dbReference type="Proteomes" id="UP000191008"/>
    </source>
</evidence>
<protein>
    <submittedName>
        <fullName evidence="1">Uncharacterized protein</fullName>
    </submittedName>
</protein>
<reference evidence="1 2" key="1">
    <citation type="submission" date="2017-02" db="EMBL/GenBank/DDBJ databases">
        <title>Comparative genomic analysis of Brazilian Leptospira kirschneri strains of different serogroups.</title>
        <authorList>
            <person name="Moreno L.Z."/>
            <person name="Miraglia F."/>
            <person name="Kremer F.S."/>
            <person name="Eslabao M.R."/>
            <person name="Lilenbaum W."/>
            <person name="Dellagostin O.A."/>
            <person name="Moreno A.M."/>
        </authorList>
    </citation>
    <scope>NUCLEOTIDE SEQUENCE [LARGE SCALE GENOMIC DNA]</scope>
    <source>
        <strain evidence="1 2">M110/06</strain>
    </source>
</reference>
<dbReference type="AlphaFoldDB" id="A0A1T1DH92"/>
<dbReference type="EMBL" id="MVIT01000078">
    <property type="protein sequence ID" value="OOV39933.1"/>
    <property type="molecule type" value="Genomic_DNA"/>
</dbReference>
<sequence>MPQVFYKIKKRLNTSIEIYNEFEPFRNRSIKFRFLLFSESRISYVESTLNLRFLDKPKKRSLNKQTK</sequence>
<comment type="caution">
    <text evidence="1">The sequence shown here is derived from an EMBL/GenBank/DDBJ whole genome shotgun (WGS) entry which is preliminary data.</text>
</comment>
<organism evidence="1 2">
    <name type="scientific">Leptospira kirschneri serovar Pomona</name>
    <dbReference type="NCBI Taxonomy" id="561005"/>
    <lineage>
        <taxon>Bacteria</taxon>
        <taxon>Pseudomonadati</taxon>
        <taxon>Spirochaetota</taxon>
        <taxon>Spirochaetia</taxon>
        <taxon>Leptospirales</taxon>
        <taxon>Leptospiraceae</taxon>
        <taxon>Leptospira</taxon>
    </lineage>
</organism>
<name>A0A1T1DH92_9LEPT</name>
<evidence type="ECO:0000313" key="1">
    <source>
        <dbReference type="EMBL" id="OOV39933.1"/>
    </source>
</evidence>
<accession>A0A1T1DH92</accession>
<gene>
    <name evidence="1" type="ORF">B1J93_20365</name>
</gene>
<dbReference type="Proteomes" id="UP000191008">
    <property type="component" value="Unassembled WGS sequence"/>
</dbReference>